<name>A0A368F977_ANCCA</name>
<organism evidence="1 2">
    <name type="scientific">Ancylostoma caninum</name>
    <name type="common">Dog hookworm</name>
    <dbReference type="NCBI Taxonomy" id="29170"/>
    <lineage>
        <taxon>Eukaryota</taxon>
        <taxon>Metazoa</taxon>
        <taxon>Ecdysozoa</taxon>
        <taxon>Nematoda</taxon>
        <taxon>Chromadorea</taxon>
        <taxon>Rhabditida</taxon>
        <taxon>Rhabditina</taxon>
        <taxon>Rhabditomorpha</taxon>
        <taxon>Strongyloidea</taxon>
        <taxon>Ancylostomatidae</taxon>
        <taxon>Ancylostomatinae</taxon>
        <taxon>Ancylostoma</taxon>
    </lineage>
</organism>
<keyword evidence="2" id="KW-1185">Reference proteome</keyword>
<comment type="caution">
    <text evidence="1">The sequence shown here is derived from an EMBL/GenBank/DDBJ whole genome shotgun (WGS) entry which is preliminary data.</text>
</comment>
<accession>A0A368F977</accession>
<dbReference type="EMBL" id="JOJR01002416">
    <property type="protein sequence ID" value="RCN28663.1"/>
    <property type="molecule type" value="Genomic_DNA"/>
</dbReference>
<evidence type="ECO:0000313" key="2">
    <source>
        <dbReference type="Proteomes" id="UP000252519"/>
    </source>
</evidence>
<protein>
    <submittedName>
        <fullName evidence="1">Uncharacterized protein</fullName>
    </submittedName>
</protein>
<evidence type="ECO:0000313" key="1">
    <source>
        <dbReference type="EMBL" id="RCN28663.1"/>
    </source>
</evidence>
<dbReference type="Proteomes" id="UP000252519">
    <property type="component" value="Unassembled WGS sequence"/>
</dbReference>
<proteinExistence type="predicted"/>
<sequence length="61" mass="6881">MHRRNVLALPLHHTQMLRKYQFRCALRLPSVCSFSRRSGGGSTVAVRPALGGIRRALPYYG</sequence>
<reference evidence="1 2" key="1">
    <citation type="submission" date="2014-10" db="EMBL/GenBank/DDBJ databases">
        <title>Draft genome of the hookworm Ancylostoma caninum.</title>
        <authorList>
            <person name="Mitreva M."/>
        </authorList>
    </citation>
    <scope>NUCLEOTIDE SEQUENCE [LARGE SCALE GENOMIC DNA]</scope>
    <source>
        <strain evidence="1 2">Baltimore</strain>
    </source>
</reference>
<dbReference type="AlphaFoldDB" id="A0A368F977"/>
<gene>
    <name evidence="1" type="ORF">ANCCAN_25588</name>
</gene>